<accession>A0A410G6S5</accession>
<dbReference type="GO" id="GO:0031992">
    <property type="term" value="F:energy transducer activity"/>
    <property type="evidence" value="ECO:0007669"/>
    <property type="project" value="TreeGrafter"/>
</dbReference>
<keyword evidence="7" id="KW-0653">Protein transport</keyword>
<dbReference type="RefSeq" id="WP_128251361.1">
    <property type="nucleotide sequence ID" value="NZ_CP034951.1"/>
</dbReference>
<dbReference type="PANTHER" id="PTHR33446">
    <property type="entry name" value="PROTEIN TONB-RELATED"/>
    <property type="match status" value="1"/>
</dbReference>
<comment type="subcellular location">
    <subcellularLocation>
        <location evidence="1">Cell inner membrane</location>
        <topology evidence="1">Single-pass membrane protein</topology>
        <orientation evidence="1">Periplasmic side</orientation>
    </subcellularLocation>
</comment>
<evidence type="ECO:0000256" key="10">
    <source>
        <dbReference type="SAM" id="SignalP"/>
    </source>
</evidence>
<evidence type="ECO:0000256" key="3">
    <source>
        <dbReference type="ARBA" id="ARBA00022448"/>
    </source>
</evidence>
<evidence type="ECO:0000313" key="13">
    <source>
        <dbReference type="Proteomes" id="UP000285517"/>
    </source>
</evidence>
<evidence type="ECO:0000256" key="4">
    <source>
        <dbReference type="ARBA" id="ARBA00022475"/>
    </source>
</evidence>
<dbReference type="GO" id="GO:0098797">
    <property type="term" value="C:plasma membrane protein complex"/>
    <property type="evidence" value="ECO:0007669"/>
    <property type="project" value="TreeGrafter"/>
</dbReference>
<keyword evidence="6" id="KW-0812">Transmembrane</keyword>
<evidence type="ECO:0000256" key="5">
    <source>
        <dbReference type="ARBA" id="ARBA00022519"/>
    </source>
</evidence>
<dbReference type="GO" id="GO:0055085">
    <property type="term" value="P:transmembrane transport"/>
    <property type="evidence" value="ECO:0007669"/>
    <property type="project" value="InterPro"/>
</dbReference>
<name>A0A410G6S5_9FLAO</name>
<keyword evidence="9" id="KW-0472">Membrane</keyword>
<dbReference type="Proteomes" id="UP000285517">
    <property type="component" value="Chromosome"/>
</dbReference>
<evidence type="ECO:0000256" key="9">
    <source>
        <dbReference type="ARBA" id="ARBA00023136"/>
    </source>
</evidence>
<organism evidence="12 13">
    <name type="scientific">Aequorivita ciconiae</name>
    <dbReference type="NCBI Taxonomy" id="2494375"/>
    <lineage>
        <taxon>Bacteria</taxon>
        <taxon>Pseudomonadati</taxon>
        <taxon>Bacteroidota</taxon>
        <taxon>Flavobacteriia</taxon>
        <taxon>Flavobacteriales</taxon>
        <taxon>Flavobacteriaceae</taxon>
        <taxon>Aequorivita</taxon>
    </lineage>
</organism>
<evidence type="ECO:0000256" key="6">
    <source>
        <dbReference type="ARBA" id="ARBA00022692"/>
    </source>
</evidence>
<dbReference type="EMBL" id="CP034951">
    <property type="protein sequence ID" value="QAA82998.1"/>
    <property type="molecule type" value="Genomic_DNA"/>
</dbReference>
<feature type="domain" description="TonB C-terminal" evidence="11">
    <location>
        <begin position="54"/>
        <end position="145"/>
    </location>
</feature>
<evidence type="ECO:0000256" key="7">
    <source>
        <dbReference type="ARBA" id="ARBA00022927"/>
    </source>
</evidence>
<keyword evidence="10" id="KW-0732">Signal</keyword>
<feature type="signal peptide" evidence="10">
    <location>
        <begin position="1"/>
        <end position="19"/>
    </location>
</feature>
<keyword evidence="3" id="KW-0813">Transport</keyword>
<proteinExistence type="inferred from homology"/>
<keyword evidence="8" id="KW-1133">Transmembrane helix</keyword>
<dbReference type="NCBIfam" id="TIGR01352">
    <property type="entry name" value="tonB_Cterm"/>
    <property type="match status" value="1"/>
</dbReference>
<evidence type="ECO:0000256" key="2">
    <source>
        <dbReference type="ARBA" id="ARBA00006555"/>
    </source>
</evidence>
<sequence length="145" mass="16118">MKYLLILSLILVSGSTVFSQEEWGNVKANKVTLNEIGPIWPGCENDDAAKRSDCFDTKLIQHITANFKYPTDAYKKNEQGRVLVDFIINEKGVVEIQKVSGGTKALQNEAKRNILSIPKMSKPGMFAGKPRAIKFTVPITFKTGK</sequence>
<dbReference type="InterPro" id="IPR006260">
    <property type="entry name" value="TonB/TolA_C"/>
</dbReference>
<dbReference type="InterPro" id="IPR037682">
    <property type="entry name" value="TonB_C"/>
</dbReference>
<dbReference type="Pfam" id="PF03544">
    <property type="entry name" value="TonB_C"/>
    <property type="match status" value="1"/>
</dbReference>
<dbReference type="SUPFAM" id="SSF74653">
    <property type="entry name" value="TolA/TonB C-terminal domain"/>
    <property type="match status" value="1"/>
</dbReference>
<reference evidence="12 13" key="1">
    <citation type="submission" date="2019-01" db="EMBL/GenBank/DDBJ databases">
        <title>Complete genome sequencing of Aequorivita sp. H23M31.</title>
        <authorList>
            <person name="Bae J.-W."/>
        </authorList>
    </citation>
    <scope>NUCLEOTIDE SEQUENCE [LARGE SCALE GENOMIC DNA]</scope>
    <source>
        <strain evidence="12 13">H23M31</strain>
    </source>
</reference>
<comment type="similarity">
    <text evidence="2">Belongs to the TonB family.</text>
</comment>
<dbReference type="Gene3D" id="3.30.1150.10">
    <property type="match status" value="1"/>
</dbReference>
<dbReference type="OrthoDB" id="1522859at2"/>
<dbReference type="InterPro" id="IPR051045">
    <property type="entry name" value="TonB-dependent_transducer"/>
</dbReference>
<protein>
    <submittedName>
        <fullName evidence="12">TonB family protein</fullName>
    </submittedName>
</protein>
<keyword evidence="5" id="KW-0997">Cell inner membrane</keyword>
<feature type="chain" id="PRO_5019179425" evidence="10">
    <location>
        <begin position="20"/>
        <end position="145"/>
    </location>
</feature>
<dbReference type="KEGG" id="aev:EI546_15310"/>
<evidence type="ECO:0000256" key="1">
    <source>
        <dbReference type="ARBA" id="ARBA00004383"/>
    </source>
</evidence>
<dbReference type="PANTHER" id="PTHR33446:SF2">
    <property type="entry name" value="PROTEIN TONB"/>
    <property type="match status" value="1"/>
</dbReference>
<evidence type="ECO:0000259" key="11">
    <source>
        <dbReference type="PROSITE" id="PS52015"/>
    </source>
</evidence>
<evidence type="ECO:0000256" key="8">
    <source>
        <dbReference type="ARBA" id="ARBA00022989"/>
    </source>
</evidence>
<dbReference type="AlphaFoldDB" id="A0A410G6S5"/>
<dbReference type="PROSITE" id="PS52015">
    <property type="entry name" value="TONB_CTD"/>
    <property type="match status" value="1"/>
</dbReference>
<keyword evidence="13" id="KW-1185">Reference proteome</keyword>
<evidence type="ECO:0000313" key="12">
    <source>
        <dbReference type="EMBL" id="QAA82998.1"/>
    </source>
</evidence>
<keyword evidence="4" id="KW-1003">Cell membrane</keyword>
<gene>
    <name evidence="12" type="ORF">EI546_15310</name>
</gene>
<dbReference type="GO" id="GO:0015031">
    <property type="term" value="P:protein transport"/>
    <property type="evidence" value="ECO:0007669"/>
    <property type="project" value="UniProtKB-KW"/>
</dbReference>